<comment type="caution">
    <text evidence="18">The sequence shown here is derived from an EMBL/GenBank/DDBJ whole genome shotgun (WGS) entry which is preliminary data.</text>
</comment>
<keyword evidence="12 14" id="KW-0066">ATP synthesis</keyword>
<dbReference type="NCBIfam" id="TIGR00962">
    <property type="entry name" value="atpA"/>
    <property type="match status" value="1"/>
</dbReference>
<comment type="subcellular location">
    <subcellularLocation>
        <location evidence="14">Cell membrane</location>
        <topology evidence="14">Peripheral membrane protein</topology>
    </subcellularLocation>
    <subcellularLocation>
        <location evidence="2">Membrane</location>
    </subcellularLocation>
</comment>
<dbReference type="InterPro" id="IPR000793">
    <property type="entry name" value="ATP_synth_asu_C"/>
</dbReference>
<dbReference type="EC" id="7.1.2.2" evidence="14"/>
<evidence type="ECO:0000256" key="4">
    <source>
        <dbReference type="ARBA" id="ARBA00022448"/>
    </source>
</evidence>
<reference evidence="18 19" key="1">
    <citation type="submission" date="2024-02" db="EMBL/GenBank/DDBJ databases">
        <title>A novel Gemmatimonadota bacterium.</title>
        <authorList>
            <person name="Du Z.-J."/>
            <person name="Ye Y.-Q."/>
        </authorList>
    </citation>
    <scope>NUCLEOTIDE SEQUENCE [LARGE SCALE GENOMIC DNA]</scope>
    <source>
        <strain evidence="18 19">DH-20</strain>
    </source>
</reference>
<dbReference type="InterPro" id="IPR020003">
    <property type="entry name" value="ATPase_a/bsu_AS"/>
</dbReference>
<dbReference type="Gene3D" id="1.20.150.20">
    <property type="entry name" value="ATP synthase alpha/beta chain, C-terminal domain"/>
    <property type="match status" value="1"/>
</dbReference>
<dbReference type="CDD" id="cd18113">
    <property type="entry name" value="ATP-synt_F1_alpha_C"/>
    <property type="match status" value="1"/>
</dbReference>
<feature type="domain" description="ATPase F1/V1/A1 complex alpha/beta subunit N-terminal" evidence="17">
    <location>
        <begin position="30"/>
        <end position="100"/>
    </location>
</feature>
<dbReference type="RefSeq" id="WP_405281852.1">
    <property type="nucleotide sequence ID" value="NZ_CP144380.1"/>
</dbReference>
<dbReference type="PIRSF" id="PIRSF039088">
    <property type="entry name" value="F_ATPase_subunit_alpha"/>
    <property type="match status" value="1"/>
</dbReference>
<proteinExistence type="inferred from homology"/>
<dbReference type="Gene3D" id="2.40.30.20">
    <property type="match status" value="1"/>
</dbReference>
<evidence type="ECO:0000256" key="10">
    <source>
        <dbReference type="ARBA" id="ARBA00023136"/>
    </source>
</evidence>
<comment type="function">
    <text evidence="1 14">Produces ATP from ADP in the presence of a proton gradient across the membrane. The alpha chain is a regulatory subunit.</text>
</comment>
<dbReference type="SUPFAM" id="SSF47917">
    <property type="entry name" value="C-terminal domain of alpha and beta subunits of F1 ATP synthase"/>
    <property type="match status" value="1"/>
</dbReference>
<evidence type="ECO:0000259" key="16">
    <source>
        <dbReference type="Pfam" id="PF00306"/>
    </source>
</evidence>
<keyword evidence="5 14" id="KW-0547">Nucleotide-binding</keyword>
<dbReference type="HAMAP" id="MF_01346">
    <property type="entry name" value="ATP_synth_alpha_bact"/>
    <property type="match status" value="1"/>
</dbReference>
<dbReference type="Pfam" id="PF00006">
    <property type="entry name" value="ATP-synt_ab"/>
    <property type="match status" value="1"/>
</dbReference>
<keyword evidence="14" id="KW-1003">Cell membrane</keyword>
<evidence type="ECO:0000256" key="1">
    <source>
        <dbReference type="ARBA" id="ARBA00003784"/>
    </source>
</evidence>
<gene>
    <name evidence="14 18" type="primary">atpA</name>
    <name evidence="18" type="ORF">WI372_17735</name>
</gene>
<organism evidence="18 19">
    <name type="scientific">Gaopeijia maritima</name>
    <dbReference type="NCBI Taxonomy" id="3119007"/>
    <lineage>
        <taxon>Bacteria</taxon>
        <taxon>Pseudomonadati</taxon>
        <taxon>Gemmatimonadota</taxon>
        <taxon>Longimicrobiia</taxon>
        <taxon>Gaopeijiales</taxon>
        <taxon>Gaopeijiaceae</taxon>
        <taxon>Gaopeijia</taxon>
    </lineage>
</organism>
<dbReference type="SUPFAM" id="SSF52540">
    <property type="entry name" value="P-loop containing nucleoside triphosphate hydrolases"/>
    <property type="match status" value="1"/>
</dbReference>
<dbReference type="SUPFAM" id="SSF50615">
    <property type="entry name" value="N-terminal domain of alpha and beta subunits of F1 ATP synthase"/>
    <property type="match status" value="1"/>
</dbReference>
<feature type="domain" description="ATP synthase alpha subunit C-terminal" evidence="16">
    <location>
        <begin position="381"/>
        <end position="505"/>
    </location>
</feature>
<evidence type="ECO:0000256" key="7">
    <source>
        <dbReference type="ARBA" id="ARBA00022840"/>
    </source>
</evidence>
<comment type="similarity">
    <text evidence="3 14">Belongs to the ATPase alpha/beta chains family.</text>
</comment>
<evidence type="ECO:0000256" key="6">
    <source>
        <dbReference type="ARBA" id="ARBA00022781"/>
    </source>
</evidence>
<dbReference type="Pfam" id="PF00306">
    <property type="entry name" value="ATP-synt_ab_C"/>
    <property type="match status" value="1"/>
</dbReference>
<protein>
    <recommendedName>
        <fullName evidence="14">ATP synthase subunit alpha</fullName>
        <ecNumber evidence="14">7.1.2.2</ecNumber>
    </recommendedName>
    <alternativeName>
        <fullName evidence="14">ATP synthase F1 sector subunit alpha</fullName>
    </alternativeName>
    <alternativeName>
        <fullName evidence="14">F-ATPase subunit alpha</fullName>
    </alternativeName>
</protein>
<keyword evidence="4 14" id="KW-0813">Transport</keyword>
<dbReference type="InterPro" id="IPR004100">
    <property type="entry name" value="ATPase_F1/V1/A1_a/bsu_N"/>
</dbReference>
<dbReference type="InterPro" id="IPR005294">
    <property type="entry name" value="ATP_synth_F1_asu"/>
</dbReference>
<dbReference type="NCBIfam" id="NF009884">
    <property type="entry name" value="PRK13343.1"/>
    <property type="match status" value="1"/>
</dbReference>
<keyword evidence="19" id="KW-1185">Reference proteome</keyword>
<evidence type="ECO:0000256" key="11">
    <source>
        <dbReference type="ARBA" id="ARBA00023196"/>
    </source>
</evidence>
<keyword evidence="11 14" id="KW-0139">CF(1)</keyword>
<evidence type="ECO:0000256" key="9">
    <source>
        <dbReference type="ARBA" id="ARBA00023065"/>
    </source>
</evidence>
<comment type="catalytic activity">
    <reaction evidence="14">
        <text>ATP + H2O + 4 H(+)(in) = ADP + phosphate + 5 H(+)(out)</text>
        <dbReference type="Rhea" id="RHEA:57720"/>
        <dbReference type="ChEBI" id="CHEBI:15377"/>
        <dbReference type="ChEBI" id="CHEBI:15378"/>
        <dbReference type="ChEBI" id="CHEBI:30616"/>
        <dbReference type="ChEBI" id="CHEBI:43474"/>
        <dbReference type="ChEBI" id="CHEBI:456216"/>
        <dbReference type="EC" id="7.1.2.2"/>
    </reaction>
</comment>
<dbReference type="PROSITE" id="PS00152">
    <property type="entry name" value="ATPASE_ALPHA_BETA"/>
    <property type="match status" value="1"/>
</dbReference>
<evidence type="ECO:0000256" key="3">
    <source>
        <dbReference type="ARBA" id="ARBA00008936"/>
    </source>
</evidence>
<keyword evidence="9 14" id="KW-0406">Ion transport</keyword>
<dbReference type="InterPro" id="IPR036121">
    <property type="entry name" value="ATPase_F1/V1/A1_a/bsu_N_sf"/>
</dbReference>
<dbReference type="Proteomes" id="UP001484239">
    <property type="component" value="Unassembled WGS sequence"/>
</dbReference>
<evidence type="ECO:0000256" key="2">
    <source>
        <dbReference type="ARBA" id="ARBA00004370"/>
    </source>
</evidence>
<keyword evidence="7 14" id="KW-0067">ATP-binding</keyword>
<dbReference type="PANTHER" id="PTHR48082:SF2">
    <property type="entry name" value="ATP SYNTHASE SUBUNIT ALPHA, MITOCHONDRIAL"/>
    <property type="match status" value="1"/>
</dbReference>
<dbReference type="CDD" id="cd01132">
    <property type="entry name" value="F1-ATPase_alpha_CD"/>
    <property type="match status" value="1"/>
</dbReference>
<keyword evidence="10 14" id="KW-0472">Membrane</keyword>
<evidence type="ECO:0000259" key="15">
    <source>
        <dbReference type="Pfam" id="PF00006"/>
    </source>
</evidence>
<evidence type="ECO:0000256" key="5">
    <source>
        <dbReference type="ARBA" id="ARBA00022741"/>
    </source>
</evidence>
<feature type="domain" description="ATPase F1/V1/A1 complex alpha/beta subunit nucleotide-binding" evidence="15">
    <location>
        <begin position="159"/>
        <end position="374"/>
    </location>
</feature>
<dbReference type="InterPro" id="IPR027417">
    <property type="entry name" value="P-loop_NTPase"/>
</dbReference>
<dbReference type="InterPro" id="IPR038376">
    <property type="entry name" value="ATP_synth_asu_C_sf"/>
</dbReference>
<evidence type="ECO:0000256" key="14">
    <source>
        <dbReference type="HAMAP-Rule" id="MF_01346"/>
    </source>
</evidence>
<keyword evidence="8 14" id="KW-1278">Translocase</keyword>
<dbReference type="EMBL" id="JBBHLI010000016">
    <property type="protein sequence ID" value="MEK9502842.1"/>
    <property type="molecule type" value="Genomic_DNA"/>
</dbReference>
<dbReference type="PANTHER" id="PTHR48082">
    <property type="entry name" value="ATP SYNTHASE SUBUNIT ALPHA, MITOCHONDRIAL"/>
    <property type="match status" value="1"/>
</dbReference>
<evidence type="ECO:0000313" key="18">
    <source>
        <dbReference type="EMBL" id="MEK9502842.1"/>
    </source>
</evidence>
<dbReference type="InterPro" id="IPR033732">
    <property type="entry name" value="ATP_synth_F1_a_nt-bd_dom"/>
</dbReference>
<comment type="subunit">
    <text evidence="13">F-type ATPases have 2 components, CF(1) - the catalytic core - and CF(0) - the membrane proton channel. CF(1) has five subunits: alpha(3), beta(3), gamma(1), delta(1), epsilon(1). CF(0) has four main subunits: a(1), b(1), b'(1) and c(9-12).</text>
</comment>
<name>A0ABU9EDL2_9BACT</name>
<feature type="site" description="Required for activity" evidence="14">
    <location>
        <position position="372"/>
    </location>
</feature>
<evidence type="ECO:0000313" key="19">
    <source>
        <dbReference type="Proteomes" id="UP001484239"/>
    </source>
</evidence>
<evidence type="ECO:0000256" key="8">
    <source>
        <dbReference type="ARBA" id="ARBA00022967"/>
    </source>
</evidence>
<dbReference type="InterPro" id="IPR023366">
    <property type="entry name" value="ATP_synth_asu-like_sf"/>
</dbReference>
<evidence type="ECO:0000256" key="12">
    <source>
        <dbReference type="ARBA" id="ARBA00023310"/>
    </source>
</evidence>
<accession>A0ABU9EDL2</accession>
<evidence type="ECO:0000256" key="13">
    <source>
        <dbReference type="ARBA" id="ARBA00026013"/>
    </source>
</evidence>
<dbReference type="CDD" id="cd18116">
    <property type="entry name" value="ATP-synt_F1_alpha_N"/>
    <property type="match status" value="1"/>
</dbReference>
<feature type="binding site" evidence="14">
    <location>
        <begin position="179"/>
        <end position="186"/>
    </location>
    <ligand>
        <name>ATP</name>
        <dbReference type="ChEBI" id="CHEBI:30616"/>
    </ligand>
</feature>
<dbReference type="InterPro" id="IPR000194">
    <property type="entry name" value="ATPase_F1/V1/A1_a/bsu_nucl-bd"/>
</dbReference>
<keyword evidence="6 14" id="KW-0375">Hydrogen ion transport</keyword>
<sequence>MANDSHLRASEIKGVLLGEIENYEEELHAEEVGEVLEVKDGIARVYGLTKAMASEMLEITSGKTGDTVTALALNLEEDNIGAVVMGDWTSLHEGDQVRRTSRVLEIPVGAGYLGRVVDALGNPVDGKGPIDGIEGSRQIDIVAPGIVKRQPVDEPLQTGLKAIDAMIPVGRGQRELIIGDRGTGKTAIAIDTIINQKDTGVICVYCAIGQRAGKVANVVETLREHGALDYTIVVTANASDPAPMQYIAPYAATALAEHFMWQGKAALCVYDDLSKQAQAYRQLSLVLRRPPGREAYPGDVFYLHSRLLERAARLSDEHGGGSLTALPIIETQGGDVSAYIPTNVISITDGQIFLEPDLFYSGVRPAVNVGISVSRVGGAAQIKAMKKVAGNLRLDLAQFRELEAFAQFGSDLDAATQRQLARGQRTVEILKQPQYQPMPVENQVAAIYAVTKGYIDEVPVDRVRAWERGFHEHVKVHHAAVLELIRTGKVLSDEVTSGLDAAIAEWNEAFAAQSAAVATA</sequence>
<dbReference type="Pfam" id="PF02874">
    <property type="entry name" value="ATP-synt_ab_N"/>
    <property type="match status" value="1"/>
</dbReference>
<dbReference type="Gene3D" id="3.40.50.300">
    <property type="entry name" value="P-loop containing nucleotide triphosphate hydrolases"/>
    <property type="match status" value="1"/>
</dbReference>
<evidence type="ECO:0000259" key="17">
    <source>
        <dbReference type="Pfam" id="PF02874"/>
    </source>
</evidence>